<dbReference type="EMBL" id="QYUL01000001">
    <property type="protein sequence ID" value="RJF85255.1"/>
    <property type="molecule type" value="Genomic_DNA"/>
</dbReference>
<name>A0A418W5G1_9PROT</name>
<comment type="caution">
    <text evidence="1">The sequence shown here is derived from an EMBL/GenBank/DDBJ whole genome shotgun (WGS) entry which is preliminary data.</text>
</comment>
<protein>
    <submittedName>
        <fullName evidence="1">Uncharacterized protein</fullName>
    </submittedName>
</protein>
<dbReference type="OrthoDB" id="7433551at2"/>
<reference evidence="1 2" key="1">
    <citation type="submission" date="2018-09" db="EMBL/GenBank/DDBJ databases">
        <authorList>
            <person name="Zhu H."/>
        </authorList>
    </citation>
    <scope>NUCLEOTIDE SEQUENCE [LARGE SCALE GENOMIC DNA]</scope>
    <source>
        <strain evidence="1 2">K2W22B-5</strain>
    </source>
</reference>
<organism evidence="1 2">
    <name type="scientific">Azospirillum cavernae</name>
    <dbReference type="NCBI Taxonomy" id="2320860"/>
    <lineage>
        <taxon>Bacteria</taxon>
        <taxon>Pseudomonadati</taxon>
        <taxon>Pseudomonadota</taxon>
        <taxon>Alphaproteobacteria</taxon>
        <taxon>Rhodospirillales</taxon>
        <taxon>Azospirillaceae</taxon>
        <taxon>Azospirillum</taxon>
    </lineage>
</organism>
<accession>A0A418W5G1</accession>
<dbReference type="Proteomes" id="UP000283458">
    <property type="component" value="Unassembled WGS sequence"/>
</dbReference>
<dbReference type="AlphaFoldDB" id="A0A418W5G1"/>
<evidence type="ECO:0000313" key="2">
    <source>
        <dbReference type="Proteomes" id="UP000283458"/>
    </source>
</evidence>
<proteinExistence type="predicted"/>
<sequence length="90" mass="9516">MLGLGVAGVAGARDLSLSNDDIRSRMIAESIRGYAGNCPCPFSTMRNGRRCGGNSAYSRPGGQKPLCFADDVSPAMIEHYRKTHAQPTAG</sequence>
<keyword evidence="2" id="KW-1185">Reference proteome</keyword>
<evidence type="ECO:0000313" key="1">
    <source>
        <dbReference type="EMBL" id="RJF85255.1"/>
    </source>
</evidence>
<gene>
    <name evidence="1" type="ORF">D3877_08480</name>
</gene>